<sequence length="280" mass="29400">MWCTAPSSSSSAVSRQAGWPRSGLGCGPGGHAVADDAPLLEARDIVVAFGSFRAVDGASLAIRKGEIIGLIGPNGAGKSTFFNCLAGERQPASGSIMLRGRDVTRASPEDHALLGLARSWQVPAVFDDMSVHENVMVGAFLRHPHAAEAAAAADQVIDFTGLRPVARARSGSLGTPARKRLEIARALATEPEILLLDEALAGLTPTEVRAAIDLVRQIHARGITLVIVEHVMEVILSLAHRAVVFNQGKVIAQGAPRDVVQDPGVIEAYLGRSLSRKPPA</sequence>
<dbReference type="InterPro" id="IPR003593">
    <property type="entry name" value="AAA+_ATPase"/>
</dbReference>
<keyword evidence="6" id="KW-1185">Reference proteome</keyword>
<dbReference type="SUPFAM" id="SSF52540">
    <property type="entry name" value="P-loop containing nucleoside triphosphate hydrolases"/>
    <property type="match status" value="1"/>
</dbReference>
<feature type="domain" description="ABC transporter" evidence="4">
    <location>
        <begin position="40"/>
        <end position="272"/>
    </location>
</feature>
<dbReference type="EMBL" id="JAEUXJ010000003">
    <property type="protein sequence ID" value="MBL6455778.1"/>
    <property type="molecule type" value="Genomic_DNA"/>
</dbReference>
<reference evidence="5 6" key="1">
    <citation type="submission" date="2021-01" db="EMBL/GenBank/DDBJ databases">
        <title>Belnapia mucosa sp. nov. and Belnapia arida sp. nov., isolated from the Tabernas Desert (Almeria, Spain).</title>
        <authorList>
            <person name="Molina-Menor E."/>
            <person name="Vidal-Verdu A."/>
            <person name="Calonge A."/>
            <person name="Satari L."/>
            <person name="Pereto Magraner J."/>
            <person name="Porcar Miralles M."/>
        </authorList>
    </citation>
    <scope>NUCLEOTIDE SEQUENCE [LARGE SCALE GENOMIC DNA]</scope>
    <source>
        <strain evidence="5 6">T6</strain>
    </source>
</reference>
<evidence type="ECO:0000256" key="3">
    <source>
        <dbReference type="ARBA" id="ARBA00022840"/>
    </source>
</evidence>
<dbReference type="Gene3D" id="3.40.50.300">
    <property type="entry name" value="P-loop containing nucleotide triphosphate hydrolases"/>
    <property type="match status" value="1"/>
</dbReference>
<comment type="caution">
    <text evidence="5">The sequence shown here is derived from an EMBL/GenBank/DDBJ whole genome shotgun (WGS) entry which is preliminary data.</text>
</comment>
<evidence type="ECO:0000259" key="4">
    <source>
        <dbReference type="PROSITE" id="PS50893"/>
    </source>
</evidence>
<keyword evidence="3 5" id="KW-0067">ATP-binding</keyword>
<dbReference type="PROSITE" id="PS50893">
    <property type="entry name" value="ABC_TRANSPORTER_2"/>
    <property type="match status" value="1"/>
</dbReference>
<name>A0ABS1V251_9PROT</name>
<dbReference type="Pfam" id="PF00005">
    <property type="entry name" value="ABC_tran"/>
    <property type="match status" value="1"/>
</dbReference>
<keyword evidence="1" id="KW-0813">Transport</keyword>
<evidence type="ECO:0000313" key="6">
    <source>
        <dbReference type="Proteomes" id="UP000606490"/>
    </source>
</evidence>
<dbReference type="InterPro" id="IPR003439">
    <property type="entry name" value="ABC_transporter-like_ATP-bd"/>
</dbReference>
<evidence type="ECO:0000256" key="1">
    <source>
        <dbReference type="ARBA" id="ARBA00022448"/>
    </source>
</evidence>
<dbReference type="PANTHER" id="PTHR45772">
    <property type="entry name" value="CONSERVED COMPONENT OF ABC TRANSPORTER FOR NATURAL AMINO ACIDS-RELATED"/>
    <property type="match status" value="1"/>
</dbReference>
<accession>A0ABS1V251</accession>
<evidence type="ECO:0000313" key="5">
    <source>
        <dbReference type="EMBL" id="MBL6455778.1"/>
    </source>
</evidence>
<gene>
    <name evidence="5" type="ORF">JMJ55_10615</name>
</gene>
<dbReference type="SMART" id="SM00382">
    <property type="entry name" value="AAA"/>
    <property type="match status" value="1"/>
</dbReference>
<dbReference type="InterPro" id="IPR051120">
    <property type="entry name" value="ABC_AA/LPS_Transport"/>
</dbReference>
<protein>
    <submittedName>
        <fullName evidence="5">ABC transporter ATP-binding protein</fullName>
    </submittedName>
</protein>
<organism evidence="5 6">
    <name type="scientific">Belnapia mucosa</name>
    <dbReference type="NCBI Taxonomy" id="2804532"/>
    <lineage>
        <taxon>Bacteria</taxon>
        <taxon>Pseudomonadati</taxon>
        <taxon>Pseudomonadota</taxon>
        <taxon>Alphaproteobacteria</taxon>
        <taxon>Acetobacterales</taxon>
        <taxon>Roseomonadaceae</taxon>
        <taxon>Belnapia</taxon>
    </lineage>
</organism>
<dbReference type="Proteomes" id="UP000606490">
    <property type="component" value="Unassembled WGS sequence"/>
</dbReference>
<proteinExistence type="predicted"/>
<dbReference type="InterPro" id="IPR027417">
    <property type="entry name" value="P-loop_NTPase"/>
</dbReference>
<dbReference type="PANTHER" id="PTHR45772:SF7">
    <property type="entry name" value="AMINO ACID ABC TRANSPORTER ATP-BINDING PROTEIN"/>
    <property type="match status" value="1"/>
</dbReference>
<dbReference type="Pfam" id="PF12399">
    <property type="entry name" value="BCA_ABC_TP_C"/>
    <property type="match status" value="1"/>
</dbReference>
<dbReference type="GO" id="GO:0005524">
    <property type="term" value="F:ATP binding"/>
    <property type="evidence" value="ECO:0007669"/>
    <property type="project" value="UniProtKB-KW"/>
</dbReference>
<dbReference type="CDD" id="cd03219">
    <property type="entry name" value="ABC_Mj1267_LivG_branched"/>
    <property type="match status" value="1"/>
</dbReference>
<dbReference type="InterPro" id="IPR032823">
    <property type="entry name" value="BCA_ABC_TP_C"/>
</dbReference>
<evidence type="ECO:0000256" key="2">
    <source>
        <dbReference type="ARBA" id="ARBA00022741"/>
    </source>
</evidence>
<keyword evidence="2" id="KW-0547">Nucleotide-binding</keyword>